<name>A0ABP7MMA1_9GAMM</name>
<protein>
    <submittedName>
        <fullName evidence="1">Uncharacterized protein</fullName>
    </submittedName>
</protein>
<comment type="caution">
    <text evidence="1">The sequence shown here is derived from an EMBL/GenBank/DDBJ whole genome shotgun (WGS) entry which is preliminary data.</text>
</comment>
<evidence type="ECO:0000313" key="2">
    <source>
        <dbReference type="Proteomes" id="UP001501727"/>
    </source>
</evidence>
<evidence type="ECO:0000313" key="1">
    <source>
        <dbReference type="EMBL" id="GAA3924491.1"/>
    </source>
</evidence>
<dbReference type="EMBL" id="BAAAZU010000008">
    <property type="protein sequence ID" value="GAA3924491.1"/>
    <property type="molecule type" value="Genomic_DNA"/>
</dbReference>
<reference evidence="2" key="1">
    <citation type="journal article" date="2019" name="Int. J. Syst. Evol. Microbiol.">
        <title>The Global Catalogue of Microorganisms (GCM) 10K type strain sequencing project: providing services to taxonomists for standard genome sequencing and annotation.</title>
        <authorList>
            <consortium name="The Broad Institute Genomics Platform"/>
            <consortium name="The Broad Institute Genome Sequencing Center for Infectious Disease"/>
            <person name="Wu L."/>
            <person name="Ma J."/>
        </authorList>
    </citation>
    <scope>NUCLEOTIDE SEQUENCE [LARGE SCALE GENOMIC DNA]</scope>
    <source>
        <strain evidence="2">JCM 16916</strain>
    </source>
</reference>
<gene>
    <name evidence="1" type="ORF">GCM10022229_17930</name>
</gene>
<organism evidence="1 2">
    <name type="scientific">Luteimonas lutimaris</name>
    <dbReference type="NCBI Taxonomy" id="698645"/>
    <lineage>
        <taxon>Bacteria</taxon>
        <taxon>Pseudomonadati</taxon>
        <taxon>Pseudomonadota</taxon>
        <taxon>Gammaproteobacteria</taxon>
        <taxon>Lysobacterales</taxon>
        <taxon>Lysobacteraceae</taxon>
        <taxon>Luteimonas</taxon>
    </lineage>
</organism>
<keyword evidence="2" id="KW-1185">Reference proteome</keyword>
<sequence length="180" mass="19594">MDDLVPAPQLIILDQPPLERTRWAGQVIEAAGYVEASQAKIDEVVKADADAARALRETFLDPDAPQKVAPHYWKAFQSLYGDQPRVGIYGTAWLVFAPKVDACIIDWSGLGRISPETADKLSLAEAMQARDTEITLGKAFIRERAAVVPEGRLLELPEDIEDDARVAQGLAFLRAAGLAG</sequence>
<accession>A0ABP7MMA1</accession>
<proteinExistence type="predicted"/>
<dbReference type="Proteomes" id="UP001501727">
    <property type="component" value="Unassembled WGS sequence"/>
</dbReference>